<accession>A0ABQ9B148</accession>
<reference evidence="2" key="2">
    <citation type="journal article" date="2023" name="Int. J. Mol. Sci.">
        <title>De Novo Assembly and Annotation of 11 Diverse Shrub Willow (Salix) Genomes Reveals Novel Gene Organization in Sex-Linked Regions.</title>
        <authorList>
            <person name="Hyden B."/>
            <person name="Feng K."/>
            <person name="Yates T.B."/>
            <person name="Jawdy S."/>
            <person name="Cereghino C."/>
            <person name="Smart L.B."/>
            <person name="Muchero W."/>
        </authorList>
    </citation>
    <scope>NUCLEOTIDE SEQUENCE</scope>
    <source>
        <tissue evidence="2">Shoot tip</tissue>
    </source>
</reference>
<evidence type="ECO:0000256" key="1">
    <source>
        <dbReference type="SAM" id="MobiDB-lite"/>
    </source>
</evidence>
<evidence type="ECO:0000313" key="3">
    <source>
        <dbReference type="Proteomes" id="UP001141253"/>
    </source>
</evidence>
<proteinExistence type="predicted"/>
<evidence type="ECO:0000313" key="2">
    <source>
        <dbReference type="EMBL" id="KAJ6366533.1"/>
    </source>
</evidence>
<feature type="region of interest" description="Disordered" evidence="1">
    <location>
        <begin position="1"/>
        <end position="20"/>
    </location>
</feature>
<comment type="caution">
    <text evidence="2">The sequence shown here is derived from an EMBL/GenBank/DDBJ whole genome shotgun (WGS) entry which is preliminary data.</text>
</comment>
<protein>
    <submittedName>
        <fullName evidence="2">Uncharacterized protein</fullName>
    </submittedName>
</protein>
<dbReference type="EMBL" id="JAPFFI010000014">
    <property type="protein sequence ID" value="KAJ6366533.1"/>
    <property type="molecule type" value="Genomic_DNA"/>
</dbReference>
<dbReference type="PROSITE" id="PS51257">
    <property type="entry name" value="PROKAR_LIPOPROTEIN"/>
    <property type="match status" value="1"/>
</dbReference>
<name>A0ABQ9B148_9ROSI</name>
<organism evidence="2 3">
    <name type="scientific">Salix suchowensis</name>
    <dbReference type="NCBI Taxonomy" id="1278906"/>
    <lineage>
        <taxon>Eukaryota</taxon>
        <taxon>Viridiplantae</taxon>
        <taxon>Streptophyta</taxon>
        <taxon>Embryophyta</taxon>
        <taxon>Tracheophyta</taxon>
        <taxon>Spermatophyta</taxon>
        <taxon>Magnoliopsida</taxon>
        <taxon>eudicotyledons</taxon>
        <taxon>Gunneridae</taxon>
        <taxon>Pentapetalae</taxon>
        <taxon>rosids</taxon>
        <taxon>fabids</taxon>
        <taxon>Malpighiales</taxon>
        <taxon>Salicaceae</taxon>
        <taxon>Saliceae</taxon>
        <taxon>Salix</taxon>
    </lineage>
</organism>
<gene>
    <name evidence="2" type="ORF">OIU77_003013</name>
</gene>
<sequence>MTTKPWSHYHKNSLHDEAKVGDSTASQPCIAISCSPPPFLFLHLVQHQSEITSPSFTHQPFHYTHQNTLIQKPNLAS</sequence>
<dbReference type="Proteomes" id="UP001141253">
    <property type="component" value="Chromosome 7"/>
</dbReference>
<reference evidence="2" key="1">
    <citation type="submission" date="2022-10" db="EMBL/GenBank/DDBJ databases">
        <authorList>
            <person name="Hyden B.L."/>
            <person name="Feng K."/>
            <person name="Yates T."/>
            <person name="Jawdy S."/>
            <person name="Smart L.B."/>
            <person name="Muchero W."/>
        </authorList>
    </citation>
    <scope>NUCLEOTIDE SEQUENCE</scope>
    <source>
        <tissue evidence="2">Shoot tip</tissue>
    </source>
</reference>
<keyword evidence="3" id="KW-1185">Reference proteome</keyword>